<name>A0A5M9R229_9GAMM</name>
<dbReference type="PROSITE" id="PS51257">
    <property type="entry name" value="PROKAR_LIPOPROTEIN"/>
    <property type="match status" value="1"/>
</dbReference>
<evidence type="ECO:0000256" key="1">
    <source>
        <dbReference type="SAM" id="SignalP"/>
    </source>
</evidence>
<comment type="caution">
    <text evidence="3">The sequence shown here is derived from an EMBL/GenBank/DDBJ whole genome shotgun (WGS) entry which is preliminary data.</text>
</comment>
<proteinExistence type="predicted"/>
<protein>
    <recommendedName>
        <fullName evidence="2">DUF7480 domain-containing protein</fullName>
    </recommendedName>
</protein>
<dbReference type="InterPro" id="IPR055903">
    <property type="entry name" value="DUF7480"/>
</dbReference>
<evidence type="ECO:0000313" key="3">
    <source>
        <dbReference type="EMBL" id="KAA8714307.1"/>
    </source>
</evidence>
<feature type="chain" id="PRO_5024452956" description="DUF7480 domain-containing protein" evidence="1">
    <location>
        <begin position="29"/>
        <end position="145"/>
    </location>
</feature>
<dbReference type="InterPro" id="IPR054657">
    <property type="entry name" value="T6SS_periplasmic_put"/>
</dbReference>
<dbReference type="NCBIfam" id="NF045617">
    <property type="entry name" value="mostly_LP"/>
    <property type="match status" value="1"/>
</dbReference>
<dbReference type="Pfam" id="PF24295">
    <property type="entry name" value="DUF7480"/>
    <property type="match status" value="1"/>
</dbReference>
<dbReference type="AlphaFoldDB" id="A0A5M9R229"/>
<evidence type="ECO:0000313" key="4">
    <source>
        <dbReference type="Proteomes" id="UP000322181"/>
    </source>
</evidence>
<accession>A0A5M9R229</accession>
<organism evidence="3 4">
    <name type="scientific">Morganella psychrotolerans</name>
    <dbReference type="NCBI Taxonomy" id="368603"/>
    <lineage>
        <taxon>Bacteria</taxon>
        <taxon>Pseudomonadati</taxon>
        <taxon>Pseudomonadota</taxon>
        <taxon>Gammaproteobacteria</taxon>
        <taxon>Enterobacterales</taxon>
        <taxon>Morganellaceae</taxon>
        <taxon>Morganella</taxon>
    </lineage>
</organism>
<dbReference type="EMBL" id="VXKB01000004">
    <property type="protein sequence ID" value="KAA8714307.1"/>
    <property type="molecule type" value="Genomic_DNA"/>
</dbReference>
<sequence length="145" mass="16134">MKMFIFNKKTGRALLVVLIGLSSGACVYKPDGPHSPARVIIVSNQVCIITSPAGDEKLARLDIDEIGSENKRLLTHTFTPQQAVIGKHRCISTLNYPFRSGKSYTALITVESDVKRSLGIIPNTRNFDARFQLTDYFGQLRATEY</sequence>
<dbReference type="RefSeq" id="WP_150385029.1">
    <property type="nucleotide sequence ID" value="NZ_BAAAFS010000004.1"/>
</dbReference>
<dbReference type="Proteomes" id="UP000322181">
    <property type="component" value="Unassembled WGS sequence"/>
</dbReference>
<evidence type="ECO:0000259" key="2">
    <source>
        <dbReference type="Pfam" id="PF24295"/>
    </source>
</evidence>
<feature type="signal peptide" evidence="1">
    <location>
        <begin position="1"/>
        <end position="28"/>
    </location>
</feature>
<gene>
    <name evidence="3" type="ORF">F4V73_14715</name>
</gene>
<feature type="domain" description="DUF7480" evidence="2">
    <location>
        <begin position="35"/>
        <end position="134"/>
    </location>
</feature>
<reference evidence="3 4" key="1">
    <citation type="submission" date="2019-09" db="EMBL/GenBank/DDBJ databases">
        <title>Draft genome sequence of various Type strains from the CCUG.</title>
        <authorList>
            <person name="Pineiro-Iglesias B."/>
            <person name="Tunovic T."/>
            <person name="Unosson C."/>
            <person name="Inganas E."/>
            <person name="Ohlen M."/>
            <person name="Cardew S."/>
            <person name="Jensie-Markopoulos S."/>
            <person name="Salva-Serra F."/>
            <person name="Jaen-Luchoro D."/>
            <person name="Karlsson R."/>
            <person name="Svensson-Stadler L."/>
            <person name="Chun J."/>
            <person name="Moore E."/>
        </authorList>
    </citation>
    <scope>NUCLEOTIDE SEQUENCE [LARGE SCALE GENOMIC DNA]</scope>
    <source>
        <strain evidence="3 4">CCUG 53682T</strain>
    </source>
</reference>
<keyword evidence="1" id="KW-0732">Signal</keyword>